<dbReference type="GO" id="GO:0015074">
    <property type="term" value="P:DNA integration"/>
    <property type="evidence" value="ECO:0007669"/>
    <property type="project" value="InterPro"/>
</dbReference>
<dbReference type="InterPro" id="IPR013762">
    <property type="entry name" value="Integrase-like_cat_sf"/>
</dbReference>
<dbReference type="OrthoDB" id="5417942at2"/>
<protein>
    <submittedName>
        <fullName evidence="3">Phage integrase family protein</fullName>
    </submittedName>
</protein>
<reference evidence="4" key="1">
    <citation type="submission" date="2016-11" db="EMBL/GenBank/DDBJ databases">
        <authorList>
            <person name="Varghese N."/>
            <person name="Submissions S."/>
        </authorList>
    </citation>
    <scope>NUCLEOTIDE SEQUENCE [LARGE SCALE GENOMIC DNA]</scope>
    <source>
        <strain evidence="4">DSM 16219</strain>
    </source>
</reference>
<accession>A0A1M6N461</accession>
<dbReference type="AlphaFoldDB" id="A0A1M6N461"/>
<dbReference type="RefSeq" id="WP_073476296.1">
    <property type="nucleotide sequence ID" value="NZ_FQZU01000014.1"/>
</dbReference>
<dbReference type="PANTHER" id="PTHR30349:SF64">
    <property type="entry name" value="PROPHAGE INTEGRASE INTD-RELATED"/>
    <property type="match status" value="1"/>
</dbReference>
<evidence type="ECO:0000313" key="3">
    <source>
        <dbReference type="EMBL" id="SHJ90467.1"/>
    </source>
</evidence>
<dbReference type="EMBL" id="FQZU01000014">
    <property type="protein sequence ID" value="SHJ90467.1"/>
    <property type="molecule type" value="Genomic_DNA"/>
</dbReference>
<keyword evidence="4" id="KW-1185">Reference proteome</keyword>
<dbReference type="SUPFAM" id="SSF56349">
    <property type="entry name" value="DNA breaking-rejoining enzymes"/>
    <property type="match status" value="1"/>
</dbReference>
<dbReference type="GO" id="GO:0003677">
    <property type="term" value="F:DNA binding"/>
    <property type="evidence" value="ECO:0007669"/>
    <property type="project" value="InterPro"/>
</dbReference>
<evidence type="ECO:0000313" key="4">
    <source>
        <dbReference type="Proteomes" id="UP000183994"/>
    </source>
</evidence>
<dbReference type="InterPro" id="IPR050090">
    <property type="entry name" value="Tyrosine_recombinase_XerCD"/>
</dbReference>
<dbReference type="Pfam" id="PF00589">
    <property type="entry name" value="Phage_integrase"/>
    <property type="match status" value="1"/>
</dbReference>
<gene>
    <name evidence="3" type="ORF">SAMN02745216_02508</name>
</gene>
<dbReference type="Gene3D" id="1.10.443.10">
    <property type="entry name" value="Intergrase catalytic core"/>
    <property type="match status" value="1"/>
</dbReference>
<proteinExistence type="predicted"/>
<dbReference type="InterPro" id="IPR002104">
    <property type="entry name" value="Integrase_catalytic"/>
</dbReference>
<dbReference type="Proteomes" id="UP000183994">
    <property type="component" value="Unassembled WGS sequence"/>
</dbReference>
<dbReference type="PROSITE" id="PS51898">
    <property type="entry name" value="TYR_RECOMBINASE"/>
    <property type="match status" value="1"/>
</dbReference>
<dbReference type="InterPro" id="IPR011010">
    <property type="entry name" value="DNA_brk_join_enz"/>
</dbReference>
<name>A0A1M6N461_9BACT</name>
<feature type="domain" description="Tyr recombinase" evidence="2">
    <location>
        <begin position="7"/>
        <end position="201"/>
    </location>
</feature>
<evidence type="ECO:0000256" key="1">
    <source>
        <dbReference type="ARBA" id="ARBA00023172"/>
    </source>
</evidence>
<dbReference type="PANTHER" id="PTHR30349">
    <property type="entry name" value="PHAGE INTEGRASE-RELATED"/>
    <property type="match status" value="1"/>
</dbReference>
<dbReference type="STRING" id="1121393.SAMN02745216_02508"/>
<sequence length="205" mass="23513">MKRYQISRDKFMSSEEVRQLLKVCEDQTIIDQVKGRKTWVTRYMLVHLALHSGLRVSELAALTISDLHLAGRETYLVVRSGKGGKRRDVYLDREIVRHLKEYIAHKARAWQEPVDVEAPLFMGRSGHFTETALHLSFRKAVETAGLSRRYSIHAARHTYATILLAKTNNLRFVQKQLGHASLNMTALYADVLPEQNQDLANAMIE</sequence>
<dbReference type="GO" id="GO:0006310">
    <property type="term" value="P:DNA recombination"/>
    <property type="evidence" value="ECO:0007669"/>
    <property type="project" value="UniProtKB-KW"/>
</dbReference>
<evidence type="ECO:0000259" key="2">
    <source>
        <dbReference type="PROSITE" id="PS51898"/>
    </source>
</evidence>
<keyword evidence="1" id="KW-0233">DNA recombination</keyword>
<organism evidence="3 4">
    <name type="scientific">Desulfatibacillum alkenivorans DSM 16219</name>
    <dbReference type="NCBI Taxonomy" id="1121393"/>
    <lineage>
        <taxon>Bacteria</taxon>
        <taxon>Pseudomonadati</taxon>
        <taxon>Thermodesulfobacteriota</taxon>
        <taxon>Desulfobacteria</taxon>
        <taxon>Desulfobacterales</taxon>
        <taxon>Desulfatibacillaceae</taxon>
        <taxon>Desulfatibacillum</taxon>
    </lineage>
</organism>